<dbReference type="KEGG" id="coe:CP258_01800"/>
<keyword evidence="1" id="KW-0472">Membrane</keyword>
<proteinExistence type="predicted"/>
<gene>
    <name evidence="2" type="ORF">CP258_01800</name>
</gene>
<reference evidence="2 3" key="1">
    <citation type="journal article" date="2013" name="J. Biotechnol.">
        <title>Genome sequence of Corynebacterium pseudotuberculosis biovar equi strain 258 and prediction of antigenic targets to improve biotechnological vaccine production.</title>
        <authorList>
            <person name="Soares S.C."/>
            <person name="Trost E."/>
            <person name="Ramos R.T."/>
            <person name="Carneiro A.R."/>
            <person name="Santos A.R."/>
            <person name="Pinto A.C."/>
            <person name="Barbosa E."/>
            <person name="Aburjaile F."/>
            <person name="Ali A."/>
            <person name="Diniz C.A."/>
            <person name="Hassan S.S."/>
            <person name="Fiaux K."/>
            <person name="Guimaraes L.C."/>
            <person name="Bakhtiar S.M."/>
            <person name="Pereira U."/>
            <person name="Almeida S.S."/>
            <person name="Abreu V.A."/>
            <person name="Rocha F.S."/>
            <person name="Dorella F.A."/>
            <person name="Miyoshi A."/>
            <person name="Silva A."/>
            <person name="Azevedo V."/>
            <person name="Tauch A."/>
        </authorList>
    </citation>
    <scope>NUCLEOTIDE SEQUENCE [LARGE SCALE GENOMIC DNA]</scope>
    <source>
        <strain evidence="2 3">258</strain>
    </source>
</reference>
<evidence type="ECO:0000313" key="2">
    <source>
        <dbReference type="EMBL" id="AFK15987.1"/>
    </source>
</evidence>
<protein>
    <submittedName>
        <fullName evidence="2">Alkaline shock response membrane anchor protein AmaP</fullName>
    </submittedName>
</protein>
<dbReference type="RefSeq" id="WP_014366491.1">
    <property type="nucleotide sequence ID" value="NC_017945.3"/>
</dbReference>
<evidence type="ECO:0000313" key="3">
    <source>
        <dbReference type="Proteomes" id="UP000006465"/>
    </source>
</evidence>
<keyword evidence="1" id="KW-1133">Transmembrane helix</keyword>
<organism evidence="2 3">
    <name type="scientific">Corynebacterium pseudotuberculosis 258</name>
    <dbReference type="NCBI Taxonomy" id="1168865"/>
    <lineage>
        <taxon>Bacteria</taxon>
        <taxon>Bacillati</taxon>
        <taxon>Actinomycetota</taxon>
        <taxon>Actinomycetes</taxon>
        <taxon>Mycobacteriales</taxon>
        <taxon>Corynebacteriaceae</taxon>
        <taxon>Corynebacterium</taxon>
    </lineage>
</organism>
<feature type="transmembrane region" description="Helical" evidence="1">
    <location>
        <begin position="55"/>
        <end position="78"/>
    </location>
</feature>
<dbReference type="AlphaFoldDB" id="A0AAU8PK07"/>
<accession>A0AAU8PK07</accession>
<name>A0AAU8PK07_CORPS</name>
<dbReference type="EMBL" id="CP003540">
    <property type="protein sequence ID" value="AFK15987.1"/>
    <property type="molecule type" value="Genomic_DNA"/>
</dbReference>
<dbReference type="Proteomes" id="UP000006465">
    <property type="component" value="Chromosome"/>
</dbReference>
<evidence type="ECO:0000256" key="1">
    <source>
        <dbReference type="SAM" id="Phobius"/>
    </source>
</evidence>
<keyword evidence="1" id="KW-0812">Transmembrane</keyword>
<sequence>MKRSTASFDRLLCILVGVLLGALAVWTIALKFDLPWAQQLADLAEFPQWHQASQQRWFDVALFFAAIFFLISGIWIVVANLRRNHISRVTQNNGKISVNIDHIAELAAEDLEELEPVISAHGHVESRGQETVIILDILLESVPYALSIQQSLQQLDQDVAVALPETPIRTEYRVHMSKVED</sequence>